<evidence type="ECO:0000256" key="2">
    <source>
        <dbReference type="ARBA" id="ARBA00022722"/>
    </source>
</evidence>
<keyword evidence="7" id="KW-0325">Glycoprotein</keyword>
<dbReference type="AlphaFoldDB" id="A0AA36IKF6"/>
<evidence type="ECO:0000256" key="5">
    <source>
        <dbReference type="ARBA" id="ARBA00022801"/>
    </source>
</evidence>
<name>A0AA36IKF6_9DINO</name>
<keyword evidence="3" id="KW-0479">Metal-binding</keyword>
<comment type="similarity">
    <text evidence="1">Belongs to the nuclease type I family.</text>
</comment>
<evidence type="ECO:0000256" key="4">
    <source>
        <dbReference type="ARBA" id="ARBA00022759"/>
    </source>
</evidence>
<feature type="transmembrane region" description="Helical" evidence="8">
    <location>
        <begin position="416"/>
        <end position="437"/>
    </location>
</feature>
<evidence type="ECO:0000256" key="7">
    <source>
        <dbReference type="ARBA" id="ARBA00023180"/>
    </source>
</evidence>
<proteinExistence type="inferred from homology"/>
<dbReference type="GO" id="GO:0004519">
    <property type="term" value="F:endonuclease activity"/>
    <property type="evidence" value="ECO:0007669"/>
    <property type="project" value="UniProtKB-KW"/>
</dbReference>
<evidence type="ECO:0000313" key="10">
    <source>
        <dbReference type="Proteomes" id="UP001178507"/>
    </source>
</evidence>
<evidence type="ECO:0000256" key="8">
    <source>
        <dbReference type="SAM" id="Phobius"/>
    </source>
</evidence>
<dbReference type="EMBL" id="CAUJNA010001879">
    <property type="protein sequence ID" value="CAJ1389447.1"/>
    <property type="molecule type" value="Genomic_DNA"/>
</dbReference>
<dbReference type="SUPFAM" id="SSF48537">
    <property type="entry name" value="Phospholipase C/P1 nuclease"/>
    <property type="match status" value="1"/>
</dbReference>
<keyword evidence="6" id="KW-1015">Disulfide bond</keyword>
<keyword evidence="8" id="KW-0472">Membrane</keyword>
<dbReference type="GO" id="GO:0046872">
    <property type="term" value="F:metal ion binding"/>
    <property type="evidence" value="ECO:0007669"/>
    <property type="project" value="UniProtKB-KW"/>
</dbReference>
<reference evidence="9" key="1">
    <citation type="submission" date="2023-08" db="EMBL/GenBank/DDBJ databases">
        <authorList>
            <person name="Chen Y."/>
            <person name="Shah S."/>
            <person name="Dougan E. K."/>
            <person name="Thang M."/>
            <person name="Chan C."/>
        </authorList>
    </citation>
    <scope>NUCLEOTIDE SEQUENCE</scope>
</reference>
<dbReference type="Gene3D" id="1.10.575.10">
    <property type="entry name" value="P1 Nuclease"/>
    <property type="match status" value="1"/>
</dbReference>
<keyword evidence="8" id="KW-1133">Transmembrane helix</keyword>
<keyword evidence="2" id="KW-0540">Nuclease</keyword>
<keyword evidence="10" id="KW-1185">Reference proteome</keyword>
<dbReference type="GO" id="GO:0006308">
    <property type="term" value="P:DNA catabolic process"/>
    <property type="evidence" value="ECO:0007669"/>
    <property type="project" value="InterPro"/>
</dbReference>
<evidence type="ECO:0000256" key="3">
    <source>
        <dbReference type="ARBA" id="ARBA00022723"/>
    </source>
</evidence>
<organism evidence="9 10">
    <name type="scientific">Effrenium voratum</name>
    <dbReference type="NCBI Taxonomy" id="2562239"/>
    <lineage>
        <taxon>Eukaryota</taxon>
        <taxon>Sar</taxon>
        <taxon>Alveolata</taxon>
        <taxon>Dinophyceae</taxon>
        <taxon>Suessiales</taxon>
        <taxon>Symbiodiniaceae</taxon>
        <taxon>Effrenium</taxon>
    </lineage>
</organism>
<dbReference type="GO" id="GO:0016788">
    <property type="term" value="F:hydrolase activity, acting on ester bonds"/>
    <property type="evidence" value="ECO:0007669"/>
    <property type="project" value="InterPro"/>
</dbReference>
<sequence length="454" mass="51306">MFPLFLGRAPGSWLALRMRCCGDGWPAPPAGPCERRGAEEFRVAGPKAWSPAGHERLNDIAQRLLHGKHRDQIRTMMHSDVVNIGNWESVMDGKYPETKVLHWHHQEPEWACGQRDVQKTDHIRCDGHGAKRGSLFCALAFFFEHFADEMLLKEYPAPKTPIGTPKAISAFAKVDIEDLGDGKKNRSNQKAAFYLRWLATLVGDLHQPLHWLAEKQYGEEVKLQFRGQEYSLLKFWEEFLPKNLPDIPNLSTLDLEYKAQHHEWGNHLPPELFRQWAGEMSDKVCNDIYGPMYVNHADGSRSIESPFQLTEELFSRWQKLAEVMIQEGGERLALVFLDILEHKKHKAAQNEGRGLLPPLLDSVPPASVASVVAGASSPHTVPAPVQGKSSHISATSQVRLLHGLHRARRRRAWRNLLTNAVIGAVVVPLLLFGFHMHSRAPTALSKMLFKKDNT</sequence>
<gene>
    <name evidence="9" type="ORF">EVOR1521_LOCUS15061</name>
</gene>
<evidence type="ECO:0000256" key="1">
    <source>
        <dbReference type="ARBA" id="ARBA00009547"/>
    </source>
</evidence>
<keyword evidence="4" id="KW-0255">Endonuclease</keyword>
<comment type="caution">
    <text evidence="9">The sequence shown here is derived from an EMBL/GenBank/DDBJ whole genome shotgun (WGS) entry which is preliminary data.</text>
</comment>
<keyword evidence="5" id="KW-0378">Hydrolase</keyword>
<evidence type="ECO:0000256" key="6">
    <source>
        <dbReference type="ARBA" id="ARBA00023157"/>
    </source>
</evidence>
<dbReference type="Proteomes" id="UP001178507">
    <property type="component" value="Unassembled WGS sequence"/>
</dbReference>
<accession>A0AA36IKF6</accession>
<dbReference type="GO" id="GO:0003676">
    <property type="term" value="F:nucleic acid binding"/>
    <property type="evidence" value="ECO:0007669"/>
    <property type="project" value="InterPro"/>
</dbReference>
<dbReference type="InterPro" id="IPR008947">
    <property type="entry name" value="PLipase_C/P1_nuclease_dom_sf"/>
</dbReference>
<evidence type="ECO:0000313" key="9">
    <source>
        <dbReference type="EMBL" id="CAJ1389447.1"/>
    </source>
</evidence>
<protein>
    <submittedName>
        <fullName evidence="9">Uncharacterized protein</fullName>
    </submittedName>
</protein>
<keyword evidence="8" id="KW-0812">Transmembrane</keyword>
<dbReference type="InterPro" id="IPR003154">
    <property type="entry name" value="S1/P1nuclease"/>
</dbReference>
<dbReference type="Pfam" id="PF02265">
    <property type="entry name" value="S1-P1_nuclease"/>
    <property type="match status" value="1"/>
</dbReference>